<evidence type="ECO:0000313" key="8">
    <source>
        <dbReference type="EMBL" id="RIE05008.1"/>
    </source>
</evidence>
<dbReference type="RefSeq" id="WP_119147608.1">
    <property type="nucleotide sequence ID" value="NZ_JBHSOV010000010.1"/>
</dbReference>
<dbReference type="EMBL" id="QXJM01000016">
    <property type="protein sequence ID" value="RIE05008.1"/>
    <property type="molecule type" value="Genomic_DNA"/>
</dbReference>
<dbReference type="Pfam" id="PF00327">
    <property type="entry name" value="Ribosomal_L30"/>
    <property type="match status" value="1"/>
</dbReference>
<dbReference type="Gene3D" id="3.30.1390.20">
    <property type="entry name" value="Ribosomal protein L30, ferredoxin-like fold domain"/>
    <property type="match status" value="1"/>
</dbReference>
<evidence type="ECO:0000259" key="7">
    <source>
        <dbReference type="Pfam" id="PF00327"/>
    </source>
</evidence>
<dbReference type="OrthoDB" id="9812790at2"/>
<keyword evidence="9" id="KW-1185">Reference proteome</keyword>
<dbReference type="PROSITE" id="PS00634">
    <property type="entry name" value="RIBOSOMAL_L30"/>
    <property type="match status" value="1"/>
</dbReference>
<dbReference type="FunFam" id="3.30.1390.20:FF:000001">
    <property type="entry name" value="50S ribosomal protein L30"/>
    <property type="match status" value="1"/>
</dbReference>
<dbReference type="GO" id="GO:0022625">
    <property type="term" value="C:cytosolic large ribosomal subunit"/>
    <property type="evidence" value="ECO:0007669"/>
    <property type="project" value="TreeGrafter"/>
</dbReference>
<dbReference type="InterPro" id="IPR036919">
    <property type="entry name" value="Ribo_uL30_ferredoxin-like_sf"/>
</dbReference>
<evidence type="ECO:0000256" key="6">
    <source>
        <dbReference type="RuleBase" id="RU003734"/>
    </source>
</evidence>
<dbReference type="NCBIfam" id="TIGR01308">
    <property type="entry name" value="rpmD_bact"/>
    <property type="match status" value="1"/>
</dbReference>
<dbReference type="PANTHER" id="PTHR15892:SF2">
    <property type="entry name" value="LARGE RIBOSOMAL SUBUNIT PROTEIN UL30M"/>
    <property type="match status" value="1"/>
</dbReference>
<reference evidence="8 9" key="1">
    <citation type="submission" date="2018-09" db="EMBL/GenBank/DDBJ databases">
        <title>Cohnella cavernae sp. nov., isolated from a karst cave.</title>
        <authorList>
            <person name="Zhu H."/>
        </authorList>
    </citation>
    <scope>NUCLEOTIDE SEQUENCE [LARGE SCALE GENOMIC DNA]</scope>
    <source>
        <strain evidence="8 9">K2E09-144</strain>
    </source>
</reference>
<dbReference type="InterPro" id="IPR016082">
    <property type="entry name" value="Ribosomal_uL30_ferredoxin-like"/>
</dbReference>
<dbReference type="HAMAP" id="MF_01371_B">
    <property type="entry name" value="Ribosomal_uL30_B"/>
    <property type="match status" value="1"/>
</dbReference>
<feature type="domain" description="Large ribosomal subunit protein uL30-like ferredoxin-like fold" evidence="7">
    <location>
        <begin position="4"/>
        <end position="54"/>
    </location>
</feature>
<dbReference type="GO" id="GO:0006412">
    <property type="term" value="P:translation"/>
    <property type="evidence" value="ECO:0007669"/>
    <property type="project" value="UniProtKB-UniRule"/>
</dbReference>
<dbReference type="PANTHER" id="PTHR15892">
    <property type="entry name" value="MITOCHONDRIAL RIBOSOMAL PROTEIN L30"/>
    <property type="match status" value="1"/>
</dbReference>
<name>A0A398CWR8_9BACL</name>
<organism evidence="8 9">
    <name type="scientific">Cohnella faecalis</name>
    <dbReference type="NCBI Taxonomy" id="2315694"/>
    <lineage>
        <taxon>Bacteria</taxon>
        <taxon>Bacillati</taxon>
        <taxon>Bacillota</taxon>
        <taxon>Bacilli</taxon>
        <taxon>Bacillales</taxon>
        <taxon>Paenibacillaceae</taxon>
        <taxon>Cohnella</taxon>
    </lineage>
</organism>
<evidence type="ECO:0000256" key="4">
    <source>
        <dbReference type="ARBA" id="ARBA00023274"/>
    </source>
</evidence>
<comment type="subunit">
    <text evidence="2 5">Part of the 50S ribosomal subunit.</text>
</comment>
<gene>
    <name evidence="5 8" type="primary">rpmD</name>
    <name evidence="8" type="ORF">D3H35_02330</name>
</gene>
<dbReference type="AlphaFoldDB" id="A0A398CWR8"/>
<evidence type="ECO:0000256" key="5">
    <source>
        <dbReference type="HAMAP-Rule" id="MF_01371"/>
    </source>
</evidence>
<keyword evidence="4 5" id="KW-0687">Ribonucleoprotein</keyword>
<proteinExistence type="inferred from homology"/>
<comment type="caution">
    <text evidence="8">The sequence shown here is derived from an EMBL/GenBank/DDBJ whole genome shotgun (WGS) entry which is preliminary data.</text>
</comment>
<evidence type="ECO:0000256" key="1">
    <source>
        <dbReference type="ARBA" id="ARBA00007594"/>
    </source>
</evidence>
<dbReference type="InterPro" id="IPR018038">
    <property type="entry name" value="Ribosomal_uL30_CS"/>
</dbReference>
<dbReference type="CDD" id="cd01658">
    <property type="entry name" value="Ribosomal_L30"/>
    <property type="match status" value="1"/>
</dbReference>
<dbReference type="SUPFAM" id="SSF55129">
    <property type="entry name" value="Ribosomal protein L30p/L7e"/>
    <property type="match status" value="1"/>
</dbReference>
<dbReference type="PIRSF" id="PIRSF002211">
    <property type="entry name" value="Ribosomal_L30_bac-type"/>
    <property type="match status" value="1"/>
</dbReference>
<evidence type="ECO:0000256" key="2">
    <source>
        <dbReference type="ARBA" id="ARBA00011838"/>
    </source>
</evidence>
<keyword evidence="3 5" id="KW-0689">Ribosomal protein</keyword>
<protein>
    <recommendedName>
        <fullName evidence="5">Large ribosomal subunit protein uL30</fullName>
    </recommendedName>
</protein>
<evidence type="ECO:0000256" key="3">
    <source>
        <dbReference type="ARBA" id="ARBA00022980"/>
    </source>
</evidence>
<sequence>MAKLQITLVRSLIGRPGVQRQTVQSLGLSKLNQTVVKEDNAAIRGMVNHVSHLIEVKEV</sequence>
<dbReference type="InterPro" id="IPR005996">
    <property type="entry name" value="Ribosomal_uL30_bac-type"/>
</dbReference>
<comment type="similarity">
    <text evidence="1 5 6">Belongs to the universal ribosomal protein uL30 family.</text>
</comment>
<dbReference type="Proteomes" id="UP000266340">
    <property type="component" value="Unassembled WGS sequence"/>
</dbReference>
<evidence type="ECO:0000313" key="9">
    <source>
        <dbReference type="Proteomes" id="UP000266340"/>
    </source>
</evidence>
<accession>A0A398CWR8</accession>
<dbReference type="GO" id="GO:0003735">
    <property type="term" value="F:structural constituent of ribosome"/>
    <property type="evidence" value="ECO:0007669"/>
    <property type="project" value="InterPro"/>
</dbReference>